<evidence type="ECO:0000256" key="1">
    <source>
        <dbReference type="ARBA" id="ARBA00022759"/>
    </source>
</evidence>
<dbReference type="Proteomes" id="UP000002008">
    <property type="component" value="Chromosome"/>
</dbReference>
<dbReference type="GO" id="GO:0042781">
    <property type="term" value="F:3'-tRNA processing endoribonuclease activity"/>
    <property type="evidence" value="ECO:0000318"/>
    <property type="project" value="GO_Central"/>
</dbReference>
<evidence type="ECO:0000313" key="4">
    <source>
        <dbReference type="Proteomes" id="UP000002008"/>
    </source>
</evidence>
<organism evidence="3 4">
    <name type="scientific">Chloroflexus aurantiacus (strain ATCC 29366 / DSM 635 / J-10-fl)</name>
    <dbReference type="NCBI Taxonomy" id="324602"/>
    <lineage>
        <taxon>Bacteria</taxon>
        <taxon>Bacillati</taxon>
        <taxon>Chloroflexota</taxon>
        <taxon>Chloroflexia</taxon>
        <taxon>Chloroflexales</taxon>
        <taxon>Chloroflexineae</taxon>
        <taxon>Chloroflexaceae</taxon>
        <taxon>Chloroflexus</taxon>
    </lineage>
</organism>
<reference evidence="4" key="1">
    <citation type="journal article" date="2011" name="BMC Genomics">
        <title>Complete genome sequence of the filamentous anoxygenic phototrophic bacterium Chloroflexus aurantiacus.</title>
        <authorList>
            <person name="Tang K.H."/>
            <person name="Barry K."/>
            <person name="Chertkov O."/>
            <person name="Dalin E."/>
            <person name="Han C.S."/>
            <person name="Hauser L.J."/>
            <person name="Honchak B.M."/>
            <person name="Karbach L.E."/>
            <person name="Land M.L."/>
            <person name="Lapidus A."/>
            <person name="Larimer F.W."/>
            <person name="Mikhailova N."/>
            <person name="Pitluck S."/>
            <person name="Pierson B.K."/>
            <person name="Blankenship R.E."/>
        </authorList>
    </citation>
    <scope>NUCLEOTIDE SEQUENCE [LARGE SCALE GENOMIC DNA]</scope>
    <source>
        <strain evidence="4">ATCC 29366 / DSM 635 / J-10-fl</strain>
    </source>
</reference>
<accession>A9WID0</accession>
<dbReference type="STRING" id="324602.Caur_3231"/>
<dbReference type="EnsemblBacteria" id="ABY36422">
    <property type="protein sequence ID" value="ABY36422"/>
    <property type="gene ID" value="Caur_3231"/>
</dbReference>
<dbReference type="SUPFAM" id="SSF56281">
    <property type="entry name" value="Metallo-hydrolase/oxidoreductase"/>
    <property type="match status" value="1"/>
</dbReference>
<dbReference type="InterPro" id="IPR001279">
    <property type="entry name" value="Metallo-B-lactamas"/>
</dbReference>
<evidence type="ECO:0000313" key="3">
    <source>
        <dbReference type="EMBL" id="ABY36422.1"/>
    </source>
</evidence>
<feature type="domain" description="Metallo-beta-lactamase" evidence="2">
    <location>
        <begin position="19"/>
        <end position="193"/>
    </location>
</feature>
<dbReference type="PATRIC" id="fig|324602.8.peg.3649"/>
<dbReference type="Pfam" id="PF12706">
    <property type="entry name" value="Lactamase_B_2"/>
    <property type="match status" value="1"/>
</dbReference>
<keyword evidence="1" id="KW-0255">Endonuclease</keyword>
<dbReference type="Gene3D" id="3.60.15.10">
    <property type="entry name" value="Ribonuclease Z/Hydroxyacylglutathione hydrolase-like"/>
    <property type="match status" value="1"/>
</dbReference>
<sequence>MTARVVLLGTGTGLPDPDRAYTHLVWDGPGGPFLVDVGGESYRRMLAAGIDPQRLTGVLLTHSHCDHINGLPALLFSLRLGGRTEPLPIYSLPATIELTAAFLAAAGLEDCATPVIWQPVTPGEPLQLRDGLVITTAITAHSRPCLALRFAAPNVPAVCYSSDTEPCPAVVDLATGAQILIHEATTAEPFAGHTTPRQAGAVAAAAGVRRLILVHFSPRWTMPVDQALAEIAVGGFHGDAAVGVDLQELTLLPER</sequence>
<dbReference type="RefSeq" id="WP_012259075.1">
    <property type="nucleotide sequence ID" value="NC_010175.1"/>
</dbReference>
<name>A9WID0_CHLAA</name>
<protein>
    <submittedName>
        <fullName evidence="3">Beta-lactamase domain protein</fullName>
    </submittedName>
</protein>
<keyword evidence="1" id="KW-0540">Nuclease</keyword>
<evidence type="ECO:0000259" key="2">
    <source>
        <dbReference type="SMART" id="SM00849"/>
    </source>
</evidence>
<dbReference type="EMBL" id="CP000909">
    <property type="protein sequence ID" value="ABY36422.1"/>
    <property type="molecule type" value="Genomic_DNA"/>
</dbReference>
<keyword evidence="1" id="KW-0378">Hydrolase</keyword>
<dbReference type="KEGG" id="cau:Caur_3231"/>
<dbReference type="SMART" id="SM00849">
    <property type="entry name" value="Lactamase_B"/>
    <property type="match status" value="1"/>
</dbReference>
<dbReference type="AlphaFoldDB" id="A9WID0"/>
<dbReference type="HOGENOM" id="CLU_031317_3_2_0"/>
<gene>
    <name evidence="3" type="ordered locus">Caur_3231</name>
</gene>
<dbReference type="InterPro" id="IPR036866">
    <property type="entry name" value="RibonucZ/Hydroxyglut_hydro"/>
</dbReference>
<dbReference type="InParanoid" id="A9WID0"/>
<dbReference type="FunCoup" id="A9WID0">
    <property type="interactions" value="335"/>
</dbReference>
<keyword evidence="4" id="KW-1185">Reference proteome</keyword>
<dbReference type="PANTHER" id="PTHR46018">
    <property type="entry name" value="ZINC PHOSPHODIESTERASE ELAC PROTEIN 1"/>
    <property type="match status" value="1"/>
</dbReference>
<dbReference type="PANTHER" id="PTHR46018:SF2">
    <property type="entry name" value="ZINC PHOSPHODIESTERASE ELAC PROTEIN 1"/>
    <property type="match status" value="1"/>
</dbReference>
<proteinExistence type="predicted"/>
<dbReference type="eggNOG" id="COG1234">
    <property type="taxonomic scope" value="Bacteria"/>
</dbReference>